<accession>A0A061HWG2</accession>
<sequence length="88" mass="9443">MDGNATCILHMTVSAQASAAANPPHRHMGHSIAASFHSFSGLMLALSSRPPPYLHPWHPYLLPCSHPSPSIHHASLAVLVRHNGSPKK</sequence>
<dbReference type="Proteomes" id="UP000030759">
    <property type="component" value="Unassembled WGS sequence"/>
</dbReference>
<name>A0A061HWG2_CRIGR</name>
<proteinExistence type="predicted"/>
<dbReference type="AlphaFoldDB" id="A0A061HWG2"/>
<protein>
    <submittedName>
        <fullName evidence="1">Uncharacterized protein</fullName>
    </submittedName>
</protein>
<dbReference type="EMBL" id="KE682798">
    <property type="protein sequence ID" value="ERE66089.1"/>
    <property type="molecule type" value="Genomic_DNA"/>
</dbReference>
<gene>
    <name evidence="1" type="ORF">H671_8g19703</name>
</gene>
<evidence type="ECO:0000313" key="1">
    <source>
        <dbReference type="EMBL" id="ERE66089.1"/>
    </source>
</evidence>
<organism evidence="1">
    <name type="scientific">Cricetulus griseus</name>
    <name type="common">Chinese hamster</name>
    <name type="synonym">Cricetulus barabensis griseus</name>
    <dbReference type="NCBI Taxonomy" id="10029"/>
    <lineage>
        <taxon>Eukaryota</taxon>
        <taxon>Metazoa</taxon>
        <taxon>Chordata</taxon>
        <taxon>Craniata</taxon>
        <taxon>Vertebrata</taxon>
        <taxon>Euteleostomi</taxon>
        <taxon>Mammalia</taxon>
        <taxon>Eutheria</taxon>
        <taxon>Euarchontoglires</taxon>
        <taxon>Glires</taxon>
        <taxon>Rodentia</taxon>
        <taxon>Myomorpha</taxon>
        <taxon>Muroidea</taxon>
        <taxon>Cricetidae</taxon>
        <taxon>Cricetinae</taxon>
        <taxon>Cricetulus</taxon>
    </lineage>
</organism>
<reference evidence="1" key="1">
    <citation type="submission" date="2013-03" db="EMBL/GenBank/DDBJ databases">
        <title>Chinese hamster genome sequenced from sorted chromosomes.</title>
        <authorList>
            <person name="Brinkrolf K."/>
            <person name="Rupp O."/>
            <person name="Laux H."/>
            <person name="Kollin F."/>
            <person name="Ernst W."/>
            <person name="Linke B."/>
            <person name="Kofler R."/>
            <person name="Romand S."/>
            <person name="Hesse F."/>
            <person name="Budach W.E."/>
            <person name="Galosy S."/>
            <person name="Muller D."/>
            <person name="Noll T."/>
            <person name="Wienberg J."/>
            <person name="Jostock T."/>
            <person name="Leonard M."/>
            <person name="Grillari J."/>
            <person name="Tauch A."/>
            <person name="Goesmann A."/>
            <person name="Helk B."/>
            <person name="Mott J.E."/>
            <person name="Puehler A."/>
            <person name="Borth N."/>
        </authorList>
    </citation>
    <scope>NUCLEOTIDE SEQUENCE</scope>
    <source>
        <strain evidence="1">17A/GY</strain>
    </source>
</reference>